<sequence length="161" mass="17337">MVSCLVPSSSPTILSLFVSTKAATAITMINNIKPMPILLSMLMPLSLPVTFLRIGTMTLSYIGTNTMVTKPVRDNMDAGGISKLLLIFKFIAADCLTKSVDPYATDNPTNTVVSHMGTTFRISFVSSTLVTVANLHGFSFFSSLYFSSTIAALSRNLNLLV</sequence>
<accession>A0AAQ3NDH6</accession>
<dbReference type="EMBL" id="CP144695">
    <property type="protein sequence ID" value="WVZ08190.1"/>
    <property type="molecule type" value="Genomic_DNA"/>
</dbReference>
<proteinExistence type="predicted"/>
<gene>
    <name evidence="2" type="ORF">V8G54_021536</name>
</gene>
<dbReference type="AlphaFoldDB" id="A0AAQ3NDH6"/>
<reference evidence="2 3" key="1">
    <citation type="journal article" date="2023" name="Life. Sci Alliance">
        <title>Evolutionary insights into 3D genome organization and epigenetic landscape of Vigna mungo.</title>
        <authorList>
            <person name="Junaid A."/>
            <person name="Singh B."/>
            <person name="Bhatia S."/>
        </authorList>
    </citation>
    <scope>NUCLEOTIDE SEQUENCE [LARGE SCALE GENOMIC DNA]</scope>
    <source>
        <strain evidence="2">Urdbean</strain>
    </source>
</reference>
<keyword evidence="1" id="KW-0472">Membrane</keyword>
<keyword evidence="3" id="KW-1185">Reference proteome</keyword>
<evidence type="ECO:0000256" key="1">
    <source>
        <dbReference type="SAM" id="Phobius"/>
    </source>
</evidence>
<dbReference type="Proteomes" id="UP001374535">
    <property type="component" value="Chromosome 6"/>
</dbReference>
<name>A0AAQ3NDH6_VIGMU</name>
<organism evidence="2 3">
    <name type="scientific">Vigna mungo</name>
    <name type="common">Black gram</name>
    <name type="synonym">Phaseolus mungo</name>
    <dbReference type="NCBI Taxonomy" id="3915"/>
    <lineage>
        <taxon>Eukaryota</taxon>
        <taxon>Viridiplantae</taxon>
        <taxon>Streptophyta</taxon>
        <taxon>Embryophyta</taxon>
        <taxon>Tracheophyta</taxon>
        <taxon>Spermatophyta</taxon>
        <taxon>Magnoliopsida</taxon>
        <taxon>eudicotyledons</taxon>
        <taxon>Gunneridae</taxon>
        <taxon>Pentapetalae</taxon>
        <taxon>rosids</taxon>
        <taxon>fabids</taxon>
        <taxon>Fabales</taxon>
        <taxon>Fabaceae</taxon>
        <taxon>Papilionoideae</taxon>
        <taxon>50 kb inversion clade</taxon>
        <taxon>NPAAA clade</taxon>
        <taxon>indigoferoid/millettioid clade</taxon>
        <taxon>Phaseoleae</taxon>
        <taxon>Vigna</taxon>
    </lineage>
</organism>
<evidence type="ECO:0000313" key="2">
    <source>
        <dbReference type="EMBL" id="WVZ08190.1"/>
    </source>
</evidence>
<keyword evidence="1" id="KW-0812">Transmembrane</keyword>
<evidence type="ECO:0000313" key="3">
    <source>
        <dbReference type="Proteomes" id="UP001374535"/>
    </source>
</evidence>
<protein>
    <submittedName>
        <fullName evidence="2">Uncharacterized protein</fullName>
    </submittedName>
</protein>
<keyword evidence="1" id="KW-1133">Transmembrane helix</keyword>
<feature type="transmembrane region" description="Helical" evidence="1">
    <location>
        <begin position="38"/>
        <end position="63"/>
    </location>
</feature>